<dbReference type="PANTHER" id="PTHR40841:SF2">
    <property type="entry name" value="SIDEROPHORE-DEGRADING ESTERASE (EUROFUNG)"/>
    <property type="match status" value="1"/>
</dbReference>
<sequence length="282" mass="31178">MLTSPTREMFEVRRDATAQPLQLTVILGDPGAPALYVLDAGFLLDVTAGVMSMLRTMARLVGEPFPDLTLVGIGYPTDDPGQIFALRARDLTPTRGQLTTAMNLPPLDFGGAEEFLCTVVDEVVPAVEARYEVDGVRRGLAGFSFGGLFGMYTLLHRPDSFSDYLMGSPSLWWDDGLPLVWEEEWAAKHADLAAQVFLWVGSNEQLIGDSWKNERFPLSVLQRLAQVDRVQDLAQRLDARRYPSLRVDCTVLDGEYHLTAPAAGLTRGLLAAFERDDARFGR</sequence>
<evidence type="ECO:0000256" key="1">
    <source>
        <dbReference type="ARBA" id="ARBA00005622"/>
    </source>
</evidence>
<dbReference type="InterPro" id="IPR029058">
    <property type="entry name" value="AB_hydrolase_fold"/>
</dbReference>
<dbReference type="SUPFAM" id="SSF53474">
    <property type="entry name" value="alpha/beta-Hydrolases"/>
    <property type="match status" value="1"/>
</dbReference>
<evidence type="ECO:0000256" key="2">
    <source>
        <dbReference type="ARBA" id="ARBA00022801"/>
    </source>
</evidence>
<organism evidence="3 4">
    <name type="scientific">Kribbella sancticallisti</name>
    <dbReference type="NCBI Taxonomy" id="460087"/>
    <lineage>
        <taxon>Bacteria</taxon>
        <taxon>Bacillati</taxon>
        <taxon>Actinomycetota</taxon>
        <taxon>Actinomycetes</taxon>
        <taxon>Propionibacteriales</taxon>
        <taxon>Kribbellaceae</taxon>
        <taxon>Kribbella</taxon>
    </lineage>
</organism>
<dbReference type="Pfam" id="PF00756">
    <property type="entry name" value="Esterase"/>
    <property type="match status" value="1"/>
</dbReference>
<reference evidence="3 4" key="1">
    <citation type="journal article" date="2019" name="Int. J. Syst. Evol. Microbiol.">
        <title>The Global Catalogue of Microorganisms (GCM) 10K type strain sequencing project: providing services to taxonomists for standard genome sequencing and annotation.</title>
        <authorList>
            <consortium name="The Broad Institute Genomics Platform"/>
            <consortium name="The Broad Institute Genome Sequencing Center for Infectious Disease"/>
            <person name="Wu L."/>
            <person name="Ma J."/>
        </authorList>
    </citation>
    <scope>NUCLEOTIDE SEQUENCE [LARGE SCALE GENOMIC DNA]</scope>
    <source>
        <strain evidence="3 4">JCM 14969</strain>
    </source>
</reference>
<keyword evidence="4" id="KW-1185">Reference proteome</keyword>
<comment type="similarity">
    <text evidence="1">Belongs to the esterase D family.</text>
</comment>
<protein>
    <recommendedName>
        <fullName evidence="5">Esterase</fullName>
    </recommendedName>
</protein>
<gene>
    <name evidence="3" type="ORF">GCM10009789_35630</name>
</gene>
<comment type="caution">
    <text evidence="3">The sequence shown here is derived from an EMBL/GenBank/DDBJ whole genome shotgun (WGS) entry which is preliminary data.</text>
</comment>
<proteinExistence type="inferred from homology"/>
<dbReference type="RefSeq" id="WP_344215179.1">
    <property type="nucleotide sequence ID" value="NZ_BAAAOS010000020.1"/>
</dbReference>
<keyword evidence="2" id="KW-0378">Hydrolase</keyword>
<accession>A0ABN2DLZ6</accession>
<dbReference type="InterPro" id="IPR000801">
    <property type="entry name" value="Esterase-like"/>
</dbReference>
<dbReference type="Gene3D" id="3.40.50.1820">
    <property type="entry name" value="alpha/beta hydrolase"/>
    <property type="match status" value="1"/>
</dbReference>
<dbReference type="EMBL" id="BAAAOS010000020">
    <property type="protein sequence ID" value="GAA1578832.1"/>
    <property type="molecule type" value="Genomic_DNA"/>
</dbReference>
<dbReference type="Proteomes" id="UP001500393">
    <property type="component" value="Unassembled WGS sequence"/>
</dbReference>
<evidence type="ECO:0000313" key="3">
    <source>
        <dbReference type="EMBL" id="GAA1578832.1"/>
    </source>
</evidence>
<evidence type="ECO:0000313" key="4">
    <source>
        <dbReference type="Proteomes" id="UP001500393"/>
    </source>
</evidence>
<name>A0ABN2DLZ6_9ACTN</name>
<dbReference type="InterPro" id="IPR052558">
    <property type="entry name" value="Siderophore_Hydrolase_D"/>
</dbReference>
<evidence type="ECO:0008006" key="5">
    <source>
        <dbReference type="Google" id="ProtNLM"/>
    </source>
</evidence>
<dbReference type="PANTHER" id="PTHR40841">
    <property type="entry name" value="SIDEROPHORE TRIACETYLFUSARININE C ESTERASE"/>
    <property type="match status" value="1"/>
</dbReference>